<dbReference type="GO" id="GO:0005524">
    <property type="term" value="F:ATP binding"/>
    <property type="evidence" value="ECO:0007669"/>
    <property type="project" value="UniProtKB-KW"/>
</dbReference>
<comment type="caution">
    <text evidence="6">The sequence shown here is derived from an EMBL/GenBank/DDBJ whole genome shotgun (WGS) entry which is preliminary data.</text>
</comment>
<dbReference type="Proteomes" id="UP001596119">
    <property type="component" value="Unassembled WGS sequence"/>
</dbReference>
<feature type="domain" description="ABC transporter" evidence="5">
    <location>
        <begin position="3"/>
        <end position="234"/>
    </location>
</feature>
<sequence>MIIATSGLTKRFGRVTAVRDVSLEVPRGVRFGLLGPNGSGKTTLVRMLLGLVHATSGSIEVLGEPMPRRARSVLPRVGALVEGPAAWTHLSGRANLRLLDAAGPGGRLRDRRRRVDDALERVGLGGVDRRPVRAYSLGMRQRLGIAAALLREPELLLLDEPTNGLDPRGIQEMRALLTALNEAGTTVVLSSHLLSEVDALCTHVGVMNAGRLALTSEIAALHTPTGRVLVRTPEPDAVVGLLNGQVVDRRGDTVTVRGIEPAALNARLVGSGVRVTGLTEERRTLEQVVLELTGSGTDRMDRT</sequence>
<protein>
    <submittedName>
        <fullName evidence="6">ABC transporter ATP-binding protein</fullName>
    </submittedName>
</protein>
<name>A0ABW1IFP9_9PSEU</name>
<evidence type="ECO:0000313" key="7">
    <source>
        <dbReference type="Proteomes" id="UP001596119"/>
    </source>
</evidence>
<gene>
    <name evidence="6" type="ORF">ACFQH9_28645</name>
</gene>
<dbReference type="PROSITE" id="PS50893">
    <property type="entry name" value="ABC_TRANSPORTER_2"/>
    <property type="match status" value="1"/>
</dbReference>
<dbReference type="InterPro" id="IPR027417">
    <property type="entry name" value="P-loop_NTPase"/>
</dbReference>
<organism evidence="6 7">
    <name type="scientific">Pseudonocardia lutea</name>
    <dbReference type="NCBI Taxonomy" id="2172015"/>
    <lineage>
        <taxon>Bacteria</taxon>
        <taxon>Bacillati</taxon>
        <taxon>Actinomycetota</taxon>
        <taxon>Actinomycetes</taxon>
        <taxon>Pseudonocardiales</taxon>
        <taxon>Pseudonocardiaceae</taxon>
        <taxon>Pseudonocardia</taxon>
    </lineage>
</organism>
<dbReference type="InterPro" id="IPR017871">
    <property type="entry name" value="ABC_transporter-like_CS"/>
</dbReference>
<keyword evidence="3" id="KW-0547">Nucleotide-binding</keyword>
<evidence type="ECO:0000313" key="6">
    <source>
        <dbReference type="EMBL" id="MFC5952240.1"/>
    </source>
</evidence>
<comment type="similarity">
    <text evidence="1">Belongs to the ABC transporter superfamily.</text>
</comment>
<evidence type="ECO:0000256" key="2">
    <source>
        <dbReference type="ARBA" id="ARBA00022448"/>
    </source>
</evidence>
<keyword evidence="4 6" id="KW-0067">ATP-binding</keyword>
<dbReference type="PANTHER" id="PTHR43335">
    <property type="entry name" value="ABC TRANSPORTER, ATP-BINDING PROTEIN"/>
    <property type="match status" value="1"/>
</dbReference>
<evidence type="ECO:0000259" key="5">
    <source>
        <dbReference type="PROSITE" id="PS50893"/>
    </source>
</evidence>
<dbReference type="EMBL" id="JBHSQK010000096">
    <property type="protein sequence ID" value="MFC5952240.1"/>
    <property type="molecule type" value="Genomic_DNA"/>
</dbReference>
<dbReference type="PROSITE" id="PS00211">
    <property type="entry name" value="ABC_TRANSPORTER_1"/>
    <property type="match status" value="1"/>
</dbReference>
<dbReference type="InterPro" id="IPR003439">
    <property type="entry name" value="ABC_transporter-like_ATP-bd"/>
</dbReference>
<dbReference type="Gene3D" id="3.40.50.300">
    <property type="entry name" value="P-loop containing nucleotide triphosphate hydrolases"/>
    <property type="match status" value="1"/>
</dbReference>
<dbReference type="PANTHER" id="PTHR43335:SF4">
    <property type="entry name" value="ABC TRANSPORTER, ATP-BINDING PROTEIN"/>
    <property type="match status" value="1"/>
</dbReference>
<reference evidence="7" key="1">
    <citation type="journal article" date="2019" name="Int. J. Syst. Evol. Microbiol.">
        <title>The Global Catalogue of Microorganisms (GCM) 10K type strain sequencing project: providing services to taxonomists for standard genome sequencing and annotation.</title>
        <authorList>
            <consortium name="The Broad Institute Genomics Platform"/>
            <consortium name="The Broad Institute Genome Sequencing Center for Infectious Disease"/>
            <person name="Wu L."/>
            <person name="Ma J."/>
        </authorList>
    </citation>
    <scope>NUCLEOTIDE SEQUENCE [LARGE SCALE GENOMIC DNA]</scope>
    <source>
        <strain evidence="7">CGMCC 4.7397</strain>
    </source>
</reference>
<dbReference type="InterPro" id="IPR003593">
    <property type="entry name" value="AAA+_ATPase"/>
</dbReference>
<evidence type="ECO:0000256" key="1">
    <source>
        <dbReference type="ARBA" id="ARBA00005417"/>
    </source>
</evidence>
<evidence type="ECO:0000256" key="3">
    <source>
        <dbReference type="ARBA" id="ARBA00022741"/>
    </source>
</evidence>
<dbReference type="Pfam" id="PF00005">
    <property type="entry name" value="ABC_tran"/>
    <property type="match status" value="1"/>
</dbReference>
<dbReference type="SUPFAM" id="SSF52540">
    <property type="entry name" value="P-loop containing nucleoside triphosphate hydrolases"/>
    <property type="match status" value="1"/>
</dbReference>
<dbReference type="RefSeq" id="WP_379570945.1">
    <property type="nucleotide sequence ID" value="NZ_JBHSQK010000096.1"/>
</dbReference>
<accession>A0ABW1IFP9</accession>
<keyword evidence="7" id="KW-1185">Reference proteome</keyword>
<proteinExistence type="inferred from homology"/>
<keyword evidence="2" id="KW-0813">Transport</keyword>
<dbReference type="SMART" id="SM00382">
    <property type="entry name" value="AAA"/>
    <property type="match status" value="1"/>
</dbReference>
<evidence type="ECO:0000256" key="4">
    <source>
        <dbReference type="ARBA" id="ARBA00022840"/>
    </source>
</evidence>